<dbReference type="Proteomes" id="UP000887565">
    <property type="component" value="Unplaced"/>
</dbReference>
<reference evidence="2" key="1">
    <citation type="submission" date="2022-11" db="UniProtKB">
        <authorList>
            <consortium name="WormBaseParasite"/>
        </authorList>
    </citation>
    <scope>IDENTIFICATION</scope>
</reference>
<protein>
    <submittedName>
        <fullName evidence="2">Uncharacterized protein</fullName>
    </submittedName>
</protein>
<evidence type="ECO:0000313" key="1">
    <source>
        <dbReference type="Proteomes" id="UP000887565"/>
    </source>
</evidence>
<name>A0A915KQ84_ROMCU</name>
<dbReference type="WBParaSite" id="nRc.2.0.1.t40240-RA">
    <property type="protein sequence ID" value="nRc.2.0.1.t40240-RA"/>
    <property type="gene ID" value="nRc.2.0.1.g40240"/>
</dbReference>
<accession>A0A915KQ84</accession>
<keyword evidence="1" id="KW-1185">Reference proteome</keyword>
<organism evidence="1 2">
    <name type="scientific">Romanomermis culicivorax</name>
    <name type="common">Nematode worm</name>
    <dbReference type="NCBI Taxonomy" id="13658"/>
    <lineage>
        <taxon>Eukaryota</taxon>
        <taxon>Metazoa</taxon>
        <taxon>Ecdysozoa</taxon>
        <taxon>Nematoda</taxon>
        <taxon>Enoplea</taxon>
        <taxon>Dorylaimia</taxon>
        <taxon>Mermithida</taxon>
        <taxon>Mermithoidea</taxon>
        <taxon>Mermithidae</taxon>
        <taxon>Romanomermis</taxon>
    </lineage>
</organism>
<dbReference type="AlphaFoldDB" id="A0A915KQ84"/>
<sequence>MVTNYSRARTQPNVADHSKLLHPSFIAPKGATWAISPSTLARDRDAFFPFLLVIESVMRRLWIETDSESCEKNQIA</sequence>
<evidence type="ECO:0000313" key="2">
    <source>
        <dbReference type="WBParaSite" id="nRc.2.0.1.t40240-RA"/>
    </source>
</evidence>
<proteinExistence type="predicted"/>